<accession>A0A0R1YLJ7</accession>
<gene>
    <name evidence="1" type="ORF">FD47_GL001680</name>
</gene>
<dbReference type="Pfam" id="PF01597">
    <property type="entry name" value="GCV_H"/>
    <property type="match status" value="1"/>
</dbReference>
<proteinExistence type="predicted"/>
<evidence type="ECO:0000313" key="2">
    <source>
        <dbReference type="Proteomes" id="UP000051010"/>
    </source>
</evidence>
<sequence length="108" mass="12269">MITMADTIDDSRYFWKARTNDGHTLIGFNDAAREEFGEISSVRFLTDGPEIHDGQDFLNIESPNTVSDSTVLHAPDSGQVIKFHTEVRYQPHLVNSADRGKNWLVELY</sequence>
<dbReference type="EMBL" id="AZFZ01000038">
    <property type="protein sequence ID" value="KRM43085.1"/>
    <property type="molecule type" value="Genomic_DNA"/>
</dbReference>
<dbReference type="CDD" id="cd06848">
    <property type="entry name" value="GCS_H"/>
    <property type="match status" value="1"/>
</dbReference>
<evidence type="ECO:0008006" key="3">
    <source>
        <dbReference type="Google" id="ProtNLM"/>
    </source>
</evidence>
<dbReference type="SUPFAM" id="SSF51230">
    <property type="entry name" value="Single hybrid motif"/>
    <property type="match status" value="1"/>
</dbReference>
<name>A0A0R1YLJ7_9LACO</name>
<evidence type="ECO:0000313" key="1">
    <source>
        <dbReference type="EMBL" id="KRM43085.1"/>
    </source>
</evidence>
<comment type="caution">
    <text evidence="1">The sequence shown here is derived from an EMBL/GenBank/DDBJ whole genome shotgun (WGS) entry which is preliminary data.</text>
</comment>
<dbReference type="AlphaFoldDB" id="A0A0R1YLJ7"/>
<dbReference type="PATRIC" id="fig|1423786.4.peg.1787"/>
<dbReference type="InterPro" id="IPR033753">
    <property type="entry name" value="GCV_H/Fam206"/>
</dbReference>
<reference evidence="1 2" key="1">
    <citation type="journal article" date="2015" name="Genome Announc.">
        <title>Expanding the biotechnology potential of lactobacilli through comparative genomics of 213 strains and associated genera.</title>
        <authorList>
            <person name="Sun Z."/>
            <person name="Harris H.M."/>
            <person name="McCann A."/>
            <person name="Guo C."/>
            <person name="Argimon S."/>
            <person name="Zhang W."/>
            <person name="Yang X."/>
            <person name="Jeffery I.B."/>
            <person name="Cooney J.C."/>
            <person name="Kagawa T.F."/>
            <person name="Liu W."/>
            <person name="Song Y."/>
            <person name="Salvetti E."/>
            <person name="Wrobel A."/>
            <person name="Rasinkangas P."/>
            <person name="Parkhill J."/>
            <person name="Rea M.C."/>
            <person name="O'Sullivan O."/>
            <person name="Ritari J."/>
            <person name="Douillard F.P."/>
            <person name="Paul Ross R."/>
            <person name="Yang R."/>
            <person name="Briner A.E."/>
            <person name="Felis G.E."/>
            <person name="de Vos W.M."/>
            <person name="Barrangou R."/>
            <person name="Klaenhammer T.R."/>
            <person name="Caufield P.W."/>
            <person name="Cui Y."/>
            <person name="Zhang H."/>
            <person name="O'Toole P.W."/>
        </authorList>
    </citation>
    <scope>NUCLEOTIDE SEQUENCE [LARGE SCALE GENOMIC DNA]</scope>
    <source>
        <strain evidence="1 2">DSM 18390</strain>
    </source>
</reference>
<dbReference type="Gene3D" id="2.40.50.100">
    <property type="match status" value="1"/>
</dbReference>
<dbReference type="InterPro" id="IPR011053">
    <property type="entry name" value="Single_hybrid_motif"/>
</dbReference>
<organism evidence="1 2">
    <name type="scientific">Lentilactobacillus parafarraginis DSM 18390 = JCM 14109</name>
    <dbReference type="NCBI Taxonomy" id="1423786"/>
    <lineage>
        <taxon>Bacteria</taxon>
        <taxon>Bacillati</taxon>
        <taxon>Bacillota</taxon>
        <taxon>Bacilli</taxon>
        <taxon>Lactobacillales</taxon>
        <taxon>Lactobacillaceae</taxon>
        <taxon>Lentilactobacillus</taxon>
    </lineage>
</organism>
<protein>
    <recommendedName>
        <fullName evidence="3">Glycine cleavage H-protein</fullName>
    </recommendedName>
</protein>
<dbReference type="Proteomes" id="UP000051010">
    <property type="component" value="Unassembled WGS sequence"/>
</dbReference>